<reference evidence="5" key="1">
    <citation type="submission" date="2018-05" db="EMBL/GenBank/DDBJ databases">
        <authorList>
            <person name="Lanie J.A."/>
            <person name="Ng W.-L."/>
            <person name="Kazmierczak K.M."/>
            <person name="Andrzejewski T.M."/>
            <person name="Davidsen T.M."/>
            <person name="Wayne K.J."/>
            <person name="Tettelin H."/>
            <person name="Glass J.I."/>
            <person name="Rusch D."/>
            <person name="Podicherti R."/>
            <person name="Tsui H.-C.T."/>
            <person name="Winkler M.E."/>
        </authorList>
    </citation>
    <scope>NUCLEOTIDE SEQUENCE</scope>
</reference>
<evidence type="ECO:0000256" key="4">
    <source>
        <dbReference type="ARBA" id="ARBA00023277"/>
    </source>
</evidence>
<dbReference type="AlphaFoldDB" id="A0A381P2F7"/>
<gene>
    <name evidence="5" type="ORF">METZ01_LOCUS13353</name>
</gene>
<dbReference type="InterPro" id="IPR008183">
    <property type="entry name" value="Aldose_1/G6P_1-epimerase"/>
</dbReference>
<accession>A0A381P2F7</accession>
<dbReference type="InterPro" id="IPR011013">
    <property type="entry name" value="Gal_mutarotase_sf_dom"/>
</dbReference>
<dbReference type="GO" id="GO:0033499">
    <property type="term" value="P:galactose catabolic process via UDP-galactose, Leloir pathway"/>
    <property type="evidence" value="ECO:0007669"/>
    <property type="project" value="TreeGrafter"/>
</dbReference>
<evidence type="ECO:0000256" key="1">
    <source>
        <dbReference type="ARBA" id="ARBA00005028"/>
    </source>
</evidence>
<name>A0A381P2F7_9ZZZZ</name>
<keyword evidence="3" id="KW-0413">Isomerase</keyword>
<feature type="non-terminal residue" evidence="5">
    <location>
        <position position="1"/>
    </location>
</feature>
<comment type="pathway">
    <text evidence="1">Carbohydrate metabolism; hexose metabolism.</text>
</comment>
<dbReference type="UniPathway" id="UPA00242"/>
<proteinExistence type="inferred from homology"/>
<dbReference type="PANTHER" id="PTHR10091:SF0">
    <property type="entry name" value="GALACTOSE MUTAROTASE"/>
    <property type="match status" value="1"/>
</dbReference>
<organism evidence="5">
    <name type="scientific">marine metagenome</name>
    <dbReference type="NCBI Taxonomy" id="408172"/>
    <lineage>
        <taxon>unclassified sequences</taxon>
        <taxon>metagenomes</taxon>
        <taxon>ecological metagenomes</taxon>
    </lineage>
</organism>
<evidence type="ECO:0008006" key="6">
    <source>
        <dbReference type="Google" id="ProtNLM"/>
    </source>
</evidence>
<dbReference type="PIRSF" id="PIRSF005096">
    <property type="entry name" value="GALM"/>
    <property type="match status" value="1"/>
</dbReference>
<protein>
    <recommendedName>
        <fullName evidence="6">Aldose 1-epimerase</fullName>
    </recommendedName>
</protein>
<dbReference type="GO" id="GO:0030246">
    <property type="term" value="F:carbohydrate binding"/>
    <property type="evidence" value="ECO:0007669"/>
    <property type="project" value="InterPro"/>
</dbReference>
<dbReference type="InterPro" id="IPR014718">
    <property type="entry name" value="GH-type_carb-bd"/>
</dbReference>
<dbReference type="InterPro" id="IPR015443">
    <property type="entry name" value="Aldose_1-epimerase"/>
</dbReference>
<dbReference type="SUPFAM" id="SSF74650">
    <property type="entry name" value="Galactose mutarotase-like"/>
    <property type="match status" value="1"/>
</dbReference>
<dbReference type="GO" id="GO:0006006">
    <property type="term" value="P:glucose metabolic process"/>
    <property type="evidence" value="ECO:0007669"/>
    <property type="project" value="TreeGrafter"/>
</dbReference>
<dbReference type="GO" id="GO:0004034">
    <property type="term" value="F:aldose 1-epimerase activity"/>
    <property type="evidence" value="ECO:0007669"/>
    <property type="project" value="TreeGrafter"/>
</dbReference>
<evidence type="ECO:0000313" key="5">
    <source>
        <dbReference type="EMBL" id="SUZ60499.1"/>
    </source>
</evidence>
<comment type="similarity">
    <text evidence="2">Belongs to the aldose epimerase family.</text>
</comment>
<keyword evidence="4" id="KW-0119">Carbohydrate metabolism</keyword>
<dbReference type="CDD" id="cd09019">
    <property type="entry name" value="galactose_mutarotase_like"/>
    <property type="match status" value="1"/>
</dbReference>
<dbReference type="PANTHER" id="PTHR10091">
    <property type="entry name" value="ALDOSE-1-EPIMERASE"/>
    <property type="match status" value="1"/>
</dbReference>
<dbReference type="Gene3D" id="2.70.98.10">
    <property type="match status" value="1"/>
</dbReference>
<dbReference type="Pfam" id="PF01263">
    <property type="entry name" value="Aldose_epim"/>
    <property type="match status" value="1"/>
</dbReference>
<dbReference type="InterPro" id="IPR047215">
    <property type="entry name" value="Galactose_mutarotase-like"/>
</dbReference>
<sequence>LKLLRLVVIVGTAGLGLTACREAPDWVRPASETANAKGASVTEDEFGRLANGAVVHVFKLTNTSGIEIRVLDYGGIVLSIMAPDRNGDFGDIVLGYDDLSGYLEETPYFGAIVGRYANRIADGRFILDEVEYELATNDDPNHLHGGVVGYDKVLWTGTVIEGSEGAGVTFSYVSPDGEEGYPGTVSVEFNYFLNNEDELVIDYRAISDAPTPVNLTHHSYFNLSTSGDILGHELMINAHRFTPIDSTGIPTGELVAVAGTPFDFTEPTAIGARIDREDKQLINGIGYDHNFVLARD</sequence>
<evidence type="ECO:0000256" key="3">
    <source>
        <dbReference type="ARBA" id="ARBA00023235"/>
    </source>
</evidence>
<evidence type="ECO:0000256" key="2">
    <source>
        <dbReference type="ARBA" id="ARBA00006206"/>
    </source>
</evidence>
<feature type="non-terminal residue" evidence="5">
    <location>
        <position position="296"/>
    </location>
</feature>
<dbReference type="EMBL" id="UINC01000747">
    <property type="protein sequence ID" value="SUZ60499.1"/>
    <property type="molecule type" value="Genomic_DNA"/>
</dbReference>